<feature type="domain" description="RNA polymerase sigma-70 region 2" evidence="6">
    <location>
        <begin position="38"/>
        <end position="92"/>
    </location>
</feature>
<evidence type="ECO:0000256" key="1">
    <source>
        <dbReference type="ARBA" id="ARBA00010641"/>
    </source>
</evidence>
<organism evidence="7 8">
    <name type="scientific">Pelotomaculum propionicicum</name>
    <dbReference type="NCBI Taxonomy" id="258475"/>
    <lineage>
        <taxon>Bacteria</taxon>
        <taxon>Bacillati</taxon>
        <taxon>Bacillota</taxon>
        <taxon>Clostridia</taxon>
        <taxon>Eubacteriales</taxon>
        <taxon>Desulfotomaculaceae</taxon>
        <taxon>Pelotomaculum</taxon>
    </lineage>
</organism>
<keyword evidence="8" id="KW-1185">Reference proteome</keyword>
<dbReference type="SUPFAM" id="SSF88946">
    <property type="entry name" value="Sigma2 domain of RNA polymerase sigma factors"/>
    <property type="match status" value="1"/>
</dbReference>
<evidence type="ECO:0000313" key="7">
    <source>
        <dbReference type="EMBL" id="TEB06461.1"/>
    </source>
</evidence>
<dbReference type="GO" id="GO:0006352">
    <property type="term" value="P:DNA-templated transcription initiation"/>
    <property type="evidence" value="ECO:0007669"/>
    <property type="project" value="InterPro"/>
</dbReference>
<evidence type="ECO:0000256" key="4">
    <source>
        <dbReference type="ARBA" id="ARBA00023125"/>
    </source>
</evidence>
<proteinExistence type="inferred from homology"/>
<evidence type="ECO:0000256" key="3">
    <source>
        <dbReference type="ARBA" id="ARBA00023082"/>
    </source>
</evidence>
<dbReference type="InterPro" id="IPR039425">
    <property type="entry name" value="RNA_pol_sigma-70-like"/>
</dbReference>
<evidence type="ECO:0000259" key="6">
    <source>
        <dbReference type="Pfam" id="PF04542"/>
    </source>
</evidence>
<evidence type="ECO:0000313" key="8">
    <source>
        <dbReference type="Proteomes" id="UP000297597"/>
    </source>
</evidence>
<keyword evidence="3" id="KW-0731">Sigma factor</keyword>
<gene>
    <name evidence="7" type="primary">sigM_2</name>
    <name evidence="7" type="ORF">Pmgp_03719</name>
</gene>
<keyword evidence="4" id="KW-0238">DNA-binding</keyword>
<name>A0A4Y7RCK3_9FIRM</name>
<dbReference type="PANTHER" id="PTHR43133">
    <property type="entry name" value="RNA POLYMERASE ECF-TYPE SIGMA FACTO"/>
    <property type="match status" value="1"/>
</dbReference>
<dbReference type="RefSeq" id="WP_134216119.1">
    <property type="nucleotide sequence ID" value="NZ_QFFZ01000090.1"/>
</dbReference>
<dbReference type="PANTHER" id="PTHR43133:SF8">
    <property type="entry name" value="RNA POLYMERASE SIGMA FACTOR HI_1459-RELATED"/>
    <property type="match status" value="1"/>
</dbReference>
<sequence>MDNKSDQYITPEMVSRICSGDIIAYEEFVRDQWTTAVRTCWLVLRNVYDAEEAAQNAFVNLYKFRGQLKDPDKFRIWFYQILLNAARQQWRCRPNTSSVPAIEVLDPTDKIDQTETRIAVREAMCSLGKLERIALVLCYFCDLTDREASIVAGWCLGTYKWRLAKARRQMAKRLQDRQALKDECCKGANESWMK</sequence>
<comment type="caution">
    <text evidence="7">The sequence shown here is derived from an EMBL/GenBank/DDBJ whole genome shotgun (WGS) entry which is preliminary data.</text>
</comment>
<dbReference type="NCBIfam" id="TIGR02937">
    <property type="entry name" value="sigma70-ECF"/>
    <property type="match status" value="1"/>
</dbReference>
<evidence type="ECO:0000256" key="2">
    <source>
        <dbReference type="ARBA" id="ARBA00023015"/>
    </source>
</evidence>
<dbReference type="GO" id="GO:0003677">
    <property type="term" value="F:DNA binding"/>
    <property type="evidence" value="ECO:0007669"/>
    <property type="project" value="UniProtKB-KW"/>
</dbReference>
<dbReference type="InterPro" id="IPR013325">
    <property type="entry name" value="RNA_pol_sigma_r2"/>
</dbReference>
<reference evidence="7 8" key="1">
    <citation type="journal article" date="2018" name="Environ. Microbiol.">
        <title>Novel energy conservation strategies and behaviour of Pelotomaculum schinkii driving syntrophic propionate catabolism.</title>
        <authorList>
            <person name="Hidalgo-Ahumada C.A.P."/>
            <person name="Nobu M.K."/>
            <person name="Narihiro T."/>
            <person name="Tamaki H."/>
            <person name="Liu W.T."/>
            <person name="Kamagata Y."/>
            <person name="Stams A.J.M."/>
            <person name="Imachi H."/>
            <person name="Sousa D.Z."/>
        </authorList>
    </citation>
    <scope>NUCLEOTIDE SEQUENCE [LARGE SCALE GENOMIC DNA]</scope>
    <source>
        <strain evidence="7 8">MGP</strain>
    </source>
</reference>
<dbReference type="EMBL" id="QFFZ01000090">
    <property type="protein sequence ID" value="TEB06461.1"/>
    <property type="molecule type" value="Genomic_DNA"/>
</dbReference>
<dbReference type="AlphaFoldDB" id="A0A4Y7RCK3"/>
<dbReference type="Proteomes" id="UP000297597">
    <property type="component" value="Unassembled WGS sequence"/>
</dbReference>
<dbReference type="InterPro" id="IPR013324">
    <property type="entry name" value="RNA_pol_sigma_r3/r4-like"/>
</dbReference>
<dbReference type="SUPFAM" id="SSF88659">
    <property type="entry name" value="Sigma3 and sigma4 domains of RNA polymerase sigma factors"/>
    <property type="match status" value="1"/>
</dbReference>
<dbReference type="GO" id="GO:0016987">
    <property type="term" value="F:sigma factor activity"/>
    <property type="evidence" value="ECO:0007669"/>
    <property type="project" value="UniProtKB-KW"/>
</dbReference>
<keyword evidence="5" id="KW-0804">Transcription</keyword>
<dbReference type="Gene3D" id="1.10.10.10">
    <property type="entry name" value="Winged helix-like DNA-binding domain superfamily/Winged helix DNA-binding domain"/>
    <property type="match status" value="1"/>
</dbReference>
<evidence type="ECO:0000256" key="5">
    <source>
        <dbReference type="ARBA" id="ARBA00023163"/>
    </source>
</evidence>
<dbReference type="InterPro" id="IPR007627">
    <property type="entry name" value="RNA_pol_sigma70_r2"/>
</dbReference>
<protein>
    <submittedName>
        <fullName evidence="7">ECF RNA polymerase sigma factor SigM</fullName>
    </submittedName>
</protein>
<comment type="similarity">
    <text evidence="1">Belongs to the sigma-70 factor family. ECF subfamily.</text>
</comment>
<accession>A0A4Y7RCK3</accession>
<dbReference type="Gene3D" id="1.10.1740.10">
    <property type="match status" value="1"/>
</dbReference>
<dbReference type="OrthoDB" id="9782703at2"/>
<keyword evidence="2" id="KW-0805">Transcription regulation</keyword>
<dbReference type="Pfam" id="PF04542">
    <property type="entry name" value="Sigma70_r2"/>
    <property type="match status" value="1"/>
</dbReference>
<dbReference type="InterPro" id="IPR036388">
    <property type="entry name" value="WH-like_DNA-bd_sf"/>
</dbReference>
<dbReference type="InterPro" id="IPR014284">
    <property type="entry name" value="RNA_pol_sigma-70_dom"/>
</dbReference>